<protein>
    <recommendedName>
        <fullName evidence="8">Gustatory receptor</fullName>
    </recommendedName>
</protein>
<dbReference type="KEGG" id="dsi:Dsimw501_GD28049"/>
<evidence type="ECO:0000256" key="2">
    <source>
        <dbReference type="ARBA" id="ARBA00022475"/>
    </source>
</evidence>
<dbReference type="Pfam" id="PF08395">
    <property type="entry name" value="7tm_7"/>
    <property type="match status" value="1"/>
</dbReference>
<dbReference type="InterPro" id="IPR013604">
    <property type="entry name" value="7TM_chemorcpt"/>
</dbReference>
<evidence type="ECO:0000256" key="8">
    <source>
        <dbReference type="RuleBase" id="RU363108"/>
    </source>
</evidence>
<dbReference type="PANTHER" id="PTHR21143">
    <property type="entry name" value="INVERTEBRATE GUSTATORY RECEPTOR"/>
    <property type="match status" value="1"/>
</dbReference>
<feature type="transmembrane region" description="Helical" evidence="8">
    <location>
        <begin position="253"/>
        <end position="276"/>
    </location>
</feature>
<dbReference type="GO" id="GO:0030425">
    <property type="term" value="C:dendrite"/>
    <property type="evidence" value="ECO:0007669"/>
    <property type="project" value="TreeGrafter"/>
</dbReference>
<dbReference type="PANTHER" id="PTHR21143:SF131">
    <property type="entry name" value="GUSTATORY AND ODORANT RECEPTOR 63A-RELATED"/>
    <property type="match status" value="1"/>
</dbReference>
<reference evidence="9" key="2">
    <citation type="submission" date="2014-06" db="EMBL/GenBank/DDBJ databases">
        <authorList>
            <person name="Hu T."/>
            <person name="Eisen M.B."/>
            <person name="Thornton K.R."/>
            <person name="Andolfatto P."/>
        </authorList>
    </citation>
    <scope>NUCLEOTIDE SEQUENCE</scope>
    <source>
        <strain evidence="9">W501</strain>
    </source>
</reference>
<evidence type="ECO:0000256" key="7">
    <source>
        <dbReference type="ARBA" id="ARBA00023224"/>
    </source>
</evidence>
<keyword evidence="2 8" id="KW-1003">Cell membrane</keyword>
<keyword evidence="7 8" id="KW-0807">Transducer</keyword>
<feature type="transmembrane region" description="Helical" evidence="8">
    <location>
        <begin position="363"/>
        <end position="381"/>
    </location>
</feature>
<dbReference type="GO" id="GO:0030424">
    <property type="term" value="C:axon"/>
    <property type="evidence" value="ECO:0007669"/>
    <property type="project" value="TreeGrafter"/>
</dbReference>
<evidence type="ECO:0000256" key="3">
    <source>
        <dbReference type="ARBA" id="ARBA00022692"/>
    </source>
</evidence>
<evidence type="ECO:0000256" key="5">
    <source>
        <dbReference type="ARBA" id="ARBA00023136"/>
    </source>
</evidence>
<evidence type="ECO:0000256" key="6">
    <source>
        <dbReference type="ARBA" id="ARBA00023170"/>
    </source>
</evidence>
<dbReference type="GO" id="GO:0043025">
    <property type="term" value="C:neuronal cell body"/>
    <property type="evidence" value="ECO:0007669"/>
    <property type="project" value="TreeGrafter"/>
</dbReference>
<dbReference type="EMBL" id="CM002910">
    <property type="protein sequence ID" value="KMY87524.1"/>
    <property type="molecule type" value="Genomic_DNA"/>
</dbReference>
<sequence length="386" mass="45376">MLGSSREIRPYLARQLLKTTLYGSWLFGLFPFTLDSGKRIRQLRRSRCLTLYGLVVNYFLIFTLIRLAFEYRKHKLEAFERNPVLEMINVVIGMINVLSALFVHFMNFWGSRKVGEICNELLTLEYQDFEGLNERNCPNFSCFVIQKCLTILGQLLSFFTLNYAIPGAKSHICLVLLSCLMEVSLNLNTMHYHVGVLSIYRYVWLINEHLKDLVSQLKLNPEADFSRIHRFLSLYNRLLELNRKLVIAYEYQVTLFITAQLSGNIVVIYFLIVYGFSMRTYSIFLLAFPNSLLINIWDFWLCVSVCDLTEKAGDETAIILKIFSEHEHRDEQLEISVNEFAWLCSHQKFRFQLCGLFSMNCRMGFKMIITTFLYLVYLVQFDYMNL</sequence>
<keyword evidence="3 8" id="KW-0812">Transmembrane</keyword>
<dbReference type="OrthoDB" id="8067175at2759"/>
<accession>A0A0J9QUR8</accession>
<evidence type="ECO:0000256" key="1">
    <source>
        <dbReference type="ARBA" id="ARBA00004651"/>
    </source>
</evidence>
<dbReference type="Proteomes" id="UP000035880">
    <property type="component" value="Chromosome 2L"/>
</dbReference>
<gene>
    <name evidence="9" type="primary">Dsim\GD28049</name>
    <name evidence="9" type="ORF">Dsimw501_GD28049</name>
</gene>
<feature type="transmembrane region" description="Helical" evidence="8">
    <location>
        <begin position="49"/>
        <end position="68"/>
    </location>
</feature>
<keyword evidence="5 8" id="KW-0472">Membrane</keyword>
<proteinExistence type="inferred from homology"/>
<evidence type="ECO:0000313" key="9">
    <source>
        <dbReference type="EMBL" id="KMY87524.1"/>
    </source>
</evidence>
<reference evidence="9" key="3">
    <citation type="submission" date="2015-04" db="EMBL/GenBank/DDBJ databases">
        <authorList>
            <consortium name="FlyBase"/>
        </authorList>
    </citation>
    <scope>NUCLEOTIDE SEQUENCE</scope>
    <source>
        <strain evidence="9">W501</strain>
    </source>
</reference>
<feature type="transmembrane region" description="Helical" evidence="8">
    <location>
        <begin position="88"/>
        <end position="109"/>
    </location>
</feature>
<feature type="transmembrane region" description="Helical" evidence="8">
    <location>
        <begin position="282"/>
        <end position="303"/>
    </location>
</feature>
<dbReference type="AlphaFoldDB" id="A0A0J9QUR8"/>
<dbReference type="GO" id="GO:0033041">
    <property type="term" value="F:sweet taste receptor activity"/>
    <property type="evidence" value="ECO:0007669"/>
    <property type="project" value="TreeGrafter"/>
</dbReference>
<name>A0A0J9QUR8_DROSI</name>
<dbReference type="GO" id="GO:0005886">
    <property type="term" value="C:plasma membrane"/>
    <property type="evidence" value="ECO:0007669"/>
    <property type="project" value="UniProtKB-SubCell"/>
</dbReference>
<organism evidence="9">
    <name type="scientific">Drosophila simulans</name>
    <name type="common">Fruit fly</name>
    <dbReference type="NCBI Taxonomy" id="7240"/>
    <lineage>
        <taxon>Eukaryota</taxon>
        <taxon>Metazoa</taxon>
        <taxon>Ecdysozoa</taxon>
        <taxon>Arthropoda</taxon>
        <taxon>Hexapoda</taxon>
        <taxon>Insecta</taxon>
        <taxon>Pterygota</taxon>
        <taxon>Neoptera</taxon>
        <taxon>Endopterygota</taxon>
        <taxon>Diptera</taxon>
        <taxon>Brachycera</taxon>
        <taxon>Muscomorpha</taxon>
        <taxon>Ephydroidea</taxon>
        <taxon>Drosophilidae</taxon>
        <taxon>Drosophila</taxon>
        <taxon>Sophophora</taxon>
    </lineage>
</organism>
<comment type="subcellular location">
    <subcellularLocation>
        <location evidence="1 8">Cell membrane</location>
        <topology evidence="1 8">Multi-pass membrane protein</topology>
    </subcellularLocation>
</comment>
<keyword evidence="6 8" id="KW-0675">Receptor</keyword>
<comment type="function">
    <text evidence="8">Gustatory receptor which mediates acceptance or avoidance behavior, depending on its substrates.</text>
</comment>
<comment type="similarity">
    <text evidence="8">Belongs to the insect chemoreceptor superfamily. Gustatory receptor (GR) family.</text>
</comment>
<comment type="caution">
    <text evidence="8">Lacks conserved residue(s) required for the propagation of feature annotation.</text>
</comment>
<dbReference type="GO" id="GO:0007165">
    <property type="term" value="P:signal transduction"/>
    <property type="evidence" value="ECO:0007669"/>
    <property type="project" value="UniProtKB-KW"/>
</dbReference>
<reference evidence="9" key="1">
    <citation type="journal article" date="2013" name="Genome Res.">
        <title>A second-generation assembly of the Drosophila simulans genome provides new insights into patterns of lineage-specific divergence.</title>
        <authorList>
            <person name="Hu T.T."/>
            <person name="Eisen M.B."/>
            <person name="Thornton K.R."/>
            <person name="Andolfatto P."/>
        </authorList>
    </citation>
    <scope>NUCLEOTIDE SEQUENCE [LARGE SCALE GENOMIC DNA]</scope>
    <source>
        <strain evidence="9">W501</strain>
    </source>
</reference>
<evidence type="ECO:0000256" key="4">
    <source>
        <dbReference type="ARBA" id="ARBA00022989"/>
    </source>
</evidence>
<keyword evidence="4 8" id="KW-1133">Transmembrane helix</keyword>